<name>A0A9J5XH70_SOLCO</name>
<evidence type="ECO:0000256" key="1">
    <source>
        <dbReference type="SAM" id="MobiDB-lite"/>
    </source>
</evidence>
<accession>A0A9J5XH70</accession>
<protein>
    <submittedName>
        <fullName evidence="2">Uncharacterized protein</fullName>
    </submittedName>
</protein>
<proteinExistence type="predicted"/>
<reference evidence="2 3" key="1">
    <citation type="submission" date="2020-09" db="EMBL/GenBank/DDBJ databases">
        <title>De no assembly of potato wild relative species, Solanum commersonii.</title>
        <authorList>
            <person name="Cho K."/>
        </authorList>
    </citation>
    <scope>NUCLEOTIDE SEQUENCE [LARGE SCALE GENOMIC DNA]</scope>
    <source>
        <strain evidence="2">LZ3.2</strain>
        <tissue evidence="2">Leaf</tissue>
    </source>
</reference>
<feature type="region of interest" description="Disordered" evidence="1">
    <location>
        <begin position="38"/>
        <end position="67"/>
    </location>
</feature>
<evidence type="ECO:0000313" key="3">
    <source>
        <dbReference type="Proteomes" id="UP000824120"/>
    </source>
</evidence>
<dbReference type="AlphaFoldDB" id="A0A9J5XH70"/>
<comment type="caution">
    <text evidence="2">The sequence shown here is derived from an EMBL/GenBank/DDBJ whole genome shotgun (WGS) entry which is preliminary data.</text>
</comment>
<dbReference type="EMBL" id="JACXVP010000009">
    <property type="protein sequence ID" value="KAG5586612.1"/>
    <property type="molecule type" value="Genomic_DNA"/>
</dbReference>
<organism evidence="2 3">
    <name type="scientific">Solanum commersonii</name>
    <name type="common">Commerson's wild potato</name>
    <name type="synonym">Commerson's nightshade</name>
    <dbReference type="NCBI Taxonomy" id="4109"/>
    <lineage>
        <taxon>Eukaryota</taxon>
        <taxon>Viridiplantae</taxon>
        <taxon>Streptophyta</taxon>
        <taxon>Embryophyta</taxon>
        <taxon>Tracheophyta</taxon>
        <taxon>Spermatophyta</taxon>
        <taxon>Magnoliopsida</taxon>
        <taxon>eudicotyledons</taxon>
        <taxon>Gunneridae</taxon>
        <taxon>Pentapetalae</taxon>
        <taxon>asterids</taxon>
        <taxon>lamiids</taxon>
        <taxon>Solanales</taxon>
        <taxon>Solanaceae</taxon>
        <taxon>Solanoideae</taxon>
        <taxon>Solaneae</taxon>
        <taxon>Solanum</taxon>
    </lineage>
</organism>
<dbReference type="OrthoDB" id="1845088at2759"/>
<sequence>MLEDLRSKLLLHERGLQRFKGPDPSSLPQVLVAENTHSNSLSTTHSYQGGRGRGHTYSPRGQGRGSFGNFQQYQGSTTKHFPRNGSTRQIISGSHPSTLTFQICGSIGHQALQCSNCFNYAFIANDLPKYFATMSVGETNDAIVYLDSAASAHMTPSKGYAPNYKGYRCIDPKIGHAYNS</sequence>
<gene>
    <name evidence="2" type="ORF">H5410_047046</name>
</gene>
<keyword evidence="3" id="KW-1185">Reference proteome</keyword>
<evidence type="ECO:0000313" key="2">
    <source>
        <dbReference type="EMBL" id="KAG5586612.1"/>
    </source>
</evidence>
<dbReference type="Proteomes" id="UP000824120">
    <property type="component" value="Chromosome 9"/>
</dbReference>